<dbReference type="EMBL" id="JBEDNQ010000008">
    <property type="protein sequence ID" value="MEQ3552817.1"/>
    <property type="molecule type" value="Genomic_DNA"/>
</dbReference>
<comment type="similarity">
    <text evidence="7">Belongs to the binding-protein-dependent transport system permease family.</text>
</comment>
<evidence type="ECO:0000256" key="2">
    <source>
        <dbReference type="ARBA" id="ARBA00022448"/>
    </source>
</evidence>
<feature type="transmembrane region" description="Helical" evidence="7">
    <location>
        <begin position="284"/>
        <end position="310"/>
    </location>
</feature>
<name>A0ABV1KGU1_9PSEU</name>
<dbReference type="RefSeq" id="WP_349299884.1">
    <property type="nucleotide sequence ID" value="NZ_JBEDNQ010000008.1"/>
</dbReference>
<organism evidence="9 10">
    <name type="scientific">Pseudonocardia nematodicida</name>
    <dbReference type="NCBI Taxonomy" id="1206997"/>
    <lineage>
        <taxon>Bacteria</taxon>
        <taxon>Bacillati</taxon>
        <taxon>Actinomycetota</taxon>
        <taxon>Actinomycetes</taxon>
        <taxon>Pseudonocardiales</taxon>
        <taxon>Pseudonocardiaceae</taxon>
        <taxon>Pseudonocardia</taxon>
    </lineage>
</organism>
<comment type="caution">
    <text evidence="9">The sequence shown here is derived from an EMBL/GenBank/DDBJ whole genome shotgun (WGS) entry which is preliminary data.</text>
</comment>
<keyword evidence="5 7" id="KW-1133">Transmembrane helix</keyword>
<reference evidence="9 10" key="1">
    <citation type="submission" date="2024-03" db="EMBL/GenBank/DDBJ databases">
        <title>Draft genome sequence of Pseudonocardia nematodicida JCM 31783.</title>
        <authorList>
            <person name="Butdee W."/>
            <person name="Duangmal K."/>
        </authorList>
    </citation>
    <scope>NUCLEOTIDE SEQUENCE [LARGE SCALE GENOMIC DNA]</scope>
    <source>
        <strain evidence="9 10">JCM 31783</strain>
    </source>
</reference>
<dbReference type="PROSITE" id="PS50928">
    <property type="entry name" value="ABC_TM1"/>
    <property type="match status" value="1"/>
</dbReference>
<evidence type="ECO:0000256" key="6">
    <source>
        <dbReference type="ARBA" id="ARBA00023136"/>
    </source>
</evidence>
<keyword evidence="4 7" id="KW-0812">Transmembrane</keyword>
<dbReference type="Proteomes" id="UP001494902">
    <property type="component" value="Unassembled WGS sequence"/>
</dbReference>
<accession>A0ABV1KGU1</accession>
<evidence type="ECO:0000256" key="1">
    <source>
        <dbReference type="ARBA" id="ARBA00004651"/>
    </source>
</evidence>
<feature type="domain" description="ABC transmembrane type-1" evidence="8">
    <location>
        <begin position="106"/>
        <end position="307"/>
    </location>
</feature>
<feature type="transmembrane region" description="Helical" evidence="7">
    <location>
        <begin position="146"/>
        <end position="168"/>
    </location>
</feature>
<sequence>MTAGAGVARYVAGRVGRTVLVVWAAFTVTFLVLRLLPGDPVALYLKGTNGYGEVTDADVAAARAALGFDRPWPAQYVTTLFDALRGDLGESIRTRQPVAEMIVGALPPTLQVGALGLLLSLLGGLALGVAANLASSPAARQLLRSLPALAISVPTFWLGLVLIQVFALQLRLVPSLGGSGFSSVILPAVTLAVPGAALVAQVLGKSLHDTLREPWAETVRATGAGTARLVLGRGLRNAAIPAVTVSGLLVGGMIGGAVVVETVFARPGMGRITQSAVAAQDLPVVQGVVVVAATVFALVTLAVDLLYPVLDPRIRSTGRLVPG</sequence>
<evidence type="ECO:0000259" key="8">
    <source>
        <dbReference type="PROSITE" id="PS50928"/>
    </source>
</evidence>
<keyword evidence="2 7" id="KW-0813">Transport</keyword>
<dbReference type="PANTHER" id="PTHR43163">
    <property type="entry name" value="DIPEPTIDE TRANSPORT SYSTEM PERMEASE PROTEIN DPPB-RELATED"/>
    <property type="match status" value="1"/>
</dbReference>
<feature type="transmembrane region" description="Helical" evidence="7">
    <location>
        <begin position="180"/>
        <end position="203"/>
    </location>
</feature>
<evidence type="ECO:0000256" key="7">
    <source>
        <dbReference type="RuleBase" id="RU363032"/>
    </source>
</evidence>
<evidence type="ECO:0000256" key="5">
    <source>
        <dbReference type="ARBA" id="ARBA00022989"/>
    </source>
</evidence>
<evidence type="ECO:0000313" key="10">
    <source>
        <dbReference type="Proteomes" id="UP001494902"/>
    </source>
</evidence>
<feature type="transmembrane region" description="Helical" evidence="7">
    <location>
        <begin position="238"/>
        <end position="264"/>
    </location>
</feature>
<keyword evidence="6 7" id="KW-0472">Membrane</keyword>
<evidence type="ECO:0000256" key="3">
    <source>
        <dbReference type="ARBA" id="ARBA00022475"/>
    </source>
</evidence>
<dbReference type="CDD" id="cd06261">
    <property type="entry name" value="TM_PBP2"/>
    <property type="match status" value="1"/>
</dbReference>
<proteinExistence type="inferred from homology"/>
<feature type="transmembrane region" description="Helical" evidence="7">
    <location>
        <begin position="110"/>
        <end position="134"/>
    </location>
</feature>
<evidence type="ECO:0000313" key="9">
    <source>
        <dbReference type="EMBL" id="MEQ3552817.1"/>
    </source>
</evidence>
<dbReference type="InterPro" id="IPR035906">
    <property type="entry name" value="MetI-like_sf"/>
</dbReference>
<keyword evidence="3" id="KW-1003">Cell membrane</keyword>
<dbReference type="Pfam" id="PF00528">
    <property type="entry name" value="BPD_transp_1"/>
    <property type="match status" value="1"/>
</dbReference>
<gene>
    <name evidence="9" type="ORF">WIS52_20305</name>
</gene>
<feature type="transmembrane region" description="Helical" evidence="7">
    <location>
        <begin position="18"/>
        <end position="36"/>
    </location>
</feature>
<dbReference type="SUPFAM" id="SSF161098">
    <property type="entry name" value="MetI-like"/>
    <property type="match status" value="1"/>
</dbReference>
<evidence type="ECO:0000256" key="4">
    <source>
        <dbReference type="ARBA" id="ARBA00022692"/>
    </source>
</evidence>
<dbReference type="InterPro" id="IPR000515">
    <property type="entry name" value="MetI-like"/>
</dbReference>
<dbReference type="PANTHER" id="PTHR43163:SF6">
    <property type="entry name" value="DIPEPTIDE TRANSPORT SYSTEM PERMEASE PROTEIN DPPB-RELATED"/>
    <property type="match status" value="1"/>
</dbReference>
<comment type="subcellular location">
    <subcellularLocation>
        <location evidence="1 7">Cell membrane</location>
        <topology evidence="1 7">Multi-pass membrane protein</topology>
    </subcellularLocation>
</comment>
<dbReference type="Gene3D" id="1.10.3720.10">
    <property type="entry name" value="MetI-like"/>
    <property type="match status" value="1"/>
</dbReference>
<protein>
    <submittedName>
        <fullName evidence="9">ABC transporter permease</fullName>
    </submittedName>
</protein>
<keyword evidence="10" id="KW-1185">Reference proteome</keyword>